<evidence type="ECO:0000256" key="9">
    <source>
        <dbReference type="ARBA" id="ARBA00022853"/>
    </source>
</evidence>
<dbReference type="Gene3D" id="3.40.50.10810">
    <property type="entry name" value="Tandem AAA-ATPase domain"/>
    <property type="match status" value="1"/>
</dbReference>
<evidence type="ECO:0000313" key="20">
    <source>
        <dbReference type="Proteomes" id="UP000325313"/>
    </source>
</evidence>
<dbReference type="InterPro" id="IPR027417">
    <property type="entry name" value="P-loop_NTPase"/>
</dbReference>
<reference evidence="19 20" key="1">
    <citation type="submission" date="2019-05" db="EMBL/GenBank/DDBJ databases">
        <title>Emergence of the Ug99 lineage of the wheat stem rust pathogen through somatic hybridization.</title>
        <authorList>
            <person name="Li F."/>
            <person name="Upadhyaya N.M."/>
            <person name="Sperschneider J."/>
            <person name="Matny O."/>
            <person name="Nguyen-Phuc H."/>
            <person name="Mago R."/>
            <person name="Raley C."/>
            <person name="Miller M.E."/>
            <person name="Silverstein K.A.T."/>
            <person name="Henningsen E."/>
            <person name="Hirsch C.D."/>
            <person name="Visser B."/>
            <person name="Pretorius Z.A."/>
            <person name="Steffenson B.J."/>
            <person name="Schwessinger B."/>
            <person name="Dodds P.N."/>
            <person name="Figueroa M."/>
        </authorList>
    </citation>
    <scope>NUCLEOTIDE SEQUENCE [LARGE SCALE GENOMIC DNA]</scope>
    <source>
        <strain evidence="18">21-0</strain>
        <strain evidence="17 20">Ug99</strain>
    </source>
</reference>
<dbReference type="GO" id="GO:0140658">
    <property type="term" value="F:ATP-dependent chromatin remodeler activity"/>
    <property type="evidence" value="ECO:0007669"/>
    <property type="project" value="TreeGrafter"/>
</dbReference>
<evidence type="ECO:0000259" key="15">
    <source>
        <dbReference type="PROSITE" id="PS51194"/>
    </source>
</evidence>
<dbReference type="EMBL" id="VSWC01000040">
    <property type="protein sequence ID" value="KAA1105743.1"/>
    <property type="molecule type" value="Genomic_DNA"/>
</dbReference>
<dbReference type="InterPro" id="IPR015194">
    <property type="entry name" value="ISWI_HAND-dom"/>
</dbReference>
<dbReference type="InterPro" id="IPR038718">
    <property type="entry name" value="SNF2-like_sf"/>
</dbReference>
<feature type="region of interest" description="Disordered" evidence="13">
    <location>
        <begin position="1081"/>
        <end position="1162"/>
    </location>
</feature>
<dbReference type="PROSITE" id="PS51293">
    <property type="entry name" value="SANT"/>
    <property type="match status" value="1"/>
</dbReference>
<evidence type="ECO:0000256" key="1">
    <source>
        <dbReference type="ARBA" id="ARBA00004123"/>
    </source>
</evidence>
<dbReference type="InterPro" id="IPR000330">
    <property type="entry name" value="SNF2_N"/>
</dbReference>
<dbReference type="SMART" id="SM00487">
    <property type="entry name" value="DEXDc"/>
    <property type="match status" value="1"/>
</dbReference>
<dbReference type="Pfam" id="PF00176">
    <property type="entry name" value="SNF2-rel_dom"/>
    <property type="match status" value="1"/>
</dbReference>
<dbReference type="CDD" id="cd18793">
    <property type="entry name" value="SF2_C_SNF"/>
    <property type="match status" value="1"/>
</dbReference>
<proteinExistence type="inferred from homology"/>
<feature type="domain" description="Helicase ATP-binding" evidence="14">
    <location>
        <begin position="235"/>
        <end position="399"/>
    </location>
</feature>
<accession>A0A5B0PXW2</accession>
<dbReference type="FunFam" id="1.10.10.60:FF:000382">
    <property type="entry name" value="Transcription activator snf2l1, putative"/>
    <property type="match status" value="1"/>
</dbReference>
<evidence type="ECO:0000259" key="16">
    <source>
        <dbReference type="PROSITE" id="PS51293"/>
    </source>
</evidence>
<dbReference type="PANTHER" id="PTHR45623:SF49">
    <property type="entry name" value="SWI_SNF-RELATED MATRIX-ASSOCIATED ACTIN-DEPENDENT REGULATOR OF CHROMATIN SUBFAMILY A MEMBER 5"/>
    <property type="match status" value="1"/>
</dbReference>
<organism evidence="18 19">
    <name type="scientific">Puccinia graminis f. sp. tritici</name>
    <dbReference type="NCBI Taxonomy" id="56615"/>
    <lineage>
        <taxon>Eukaryota</taxon>
        <taxon>Fungi</taxon>
        <taxon>Dikarya</taxon>
        <taxon>Basidiomycota</taxon>
        <taxon>Pucciniomycotina</taxon>
        <taxon>Pucciniomycetes</taxon>
        <taxon>Pucciniales</taxon>
        <taxon>Pucciniaceae</taxon>
        <taxon>Puccinia</taxon>
    </lineage>
</organism>
<feature type="compositionally biased region" description="Basic residues" evidence="13">
    <location>
        <begin position="167"/>
        <end position="181"/>
    </location>
</feature>
<evidence type="ECO:0000256" key="8">
    <source>
        <dbReference type="ARBA" id="ARBA00022840"/>
    </source>
</evidence>
<evidence type="ECO:0000256" key="2">
    <source>
        <dbReference type="ARBA" id="ARBA00009220"/>
    </source>
</evidence>
<dbReference type="InterPro" id="IPR015195">
    <property type="entry name" value="SLIDE"/>
</dbReference>
<dbReference type="GO" id="GO:0005634">
    <property type="term" value="C:nucleus"/>
    <property type="evidence" value="ECO:0007669"/>
    <property type="project" value="UniProtKB-SubCell"/>
</dbReference>
<protein>
    <recommendedName>
        <fullName evidence="4">DNA helicase</fullName>
        <ecNumber evidence="4">3.6.4.12</ecNumber>
    </recommendedName>
</protein>
<evidence type="ECO:0000256" key="10">
    <source>
        <dbReference type="ARBA" id="ARBA00023125"/>
    </source>
</evidence>
<keyword evidence="19" id="KW-1185">Reference proteome</keyword>
<dbReference type="InterPro" id="IPR001005">
    <property type="entry name" value="SANT/Myb"/>
</dbReference>
<dbReference type="Pfam" id="PF00271">
    <property type="entry name" value="Helicase_C"/>
    <property type="match status" value="1"/>
</dbReference>
<dbReference type="OrthoDB" id="5857104at2759"/>
<evidence type="ECO:0000313" key="17">
    <source>
        <dbReference type="EMBL" id="KAA1090414.1"/>
    </source>
</evidence>
<evidence type="ECO:0000256" key="3">
    <source>
        <dbReference type="ARBA" id="ARBA00009687"/>
    </source>
</evidence>
<dbReference type="InterPro" id="IPR017884">
    <property type="entry name" value="SANT_dom"/>
</dbReference>
<dbReference type="FunFam" id="3.40.50.300:FF:000082">
    <property type="entry name" value="ISWI chromatin remodeling complex ATPase ISW1"/>
    <property type="match status" value="1"/>
</dbReference>
<dbReference type="Proteomes" id="UP000324748">
    <property type="component" value="Unassembled WGS sequence"/>
</dbReference>
<dbReference type="EC" id="3.6.4.12" evidence="4"/>
<name>A0A5B0PXW2_PUCGR</name>
<dbReference type="InterPro" id="IPR014001">
    <property type="entry name" value="Helicase_ATP-bd"/>
</dbReference>
<feature type="region of interest" description="Disordered" evidence="13">
    <location>
        <begin position="848"/>
        <end position="867"/>
    </location>
</feature>
<comment type="caution">
    <text evidence="18">The sequence shown here is derived from an EMBL/GenBank/DDBJ whole genome shotgun (WGS) entry which is preliminary data.</text>
</comment>
<keyword evidence="10" id="KW-0238">DNA-binding</keyword>
<dbReference type="SMART" id="SM00717">
    <property type="entry name" value="SANT"/>
    <property type="match status" value="2"/>
</dbReference>
<evidence type="ECO:0000256" key="5">
    <source>
        <dbReference type="ARBA" id="ARBA00022741"/>
    </source>
</evidence>
<dbReference type="Pfam" id="PF09111">
    <property type="entry name" value="SLIDE"/>
    <property type="match status" value="1"/>
</dbReference>
<evidence type="ECO:0000259" key="14">
    <source>
        <dbReference type="PROSITE" id="PS51192"/>
    </source>
</evidence>
<feature type="coiled-coil region" evidence="12">
    <location>
        <begin position="951"/>
        <end position="978"/>
    </location>
</feature>
<feature type="domain" description="Helicase C-terminal" evidence="15">
    <location>
        <begin position="537"/>
        <end position="688"/>
    </location>
</feature>
<dbReference type="SUPFAM" id="SSF46689">
    <property type="entry name" value="Homeodomain-like"/>
    <property type="match status" value="2"/>
</dbReference>
<feature type="compositionally biased region" description="Basic and acidic residues" evidence="13">
    <location>
        <begin position="67"/>
        <end position="109"/>
    </location>
</feature>
<keyword evidence="8" id="KW-0067">ATP-binding</keyword>
<dbReference type="GO" id="GO:0000785">
    <property type="term" value="C:chromatin"/>
    <property type="evidence" value="ECO:0007669"/>
    <property type="project" value="TreeGrafter"/>
</dbReference>
<comment type="subcellular location">
    <subcellularLocation>
        <location evidence="1">Nucleus</location>
    </subcellularLocation>
</comment>
<dbReference type="CDD" id="cd17997">
    <property type="entry name" value="DEXHc_SMARCA1_SMARCA5"/>
    <property type="match status" value="1"/>
</dbReference>
<evidence type="ECO:0000313" key="18">
    <source>
        <dbReference type="EMBL" id="KAA1105743.1"/>
    </source>
</evidence>
<feature type="compositionally biased region" description="Polar residues" evidence="13">
    <location>
        <begin position="1"/>
        <end position="19"/>
    </location>
</feature>
<dbReference type="SUPFAM" id="SSF52540">
    <property type="entry name" value="P-loop containing nucleoside triphosphate hydrolases"/>
    <property type="match status" value="2"/>
</dbReference>
<dbReference type="InterPro" id="IPR001650">
    <property type="entry name" value="Helicase_C-like"/>
</dbReference>
<dbReference type="GO" id="GO:0003678">
    <property type="term" value="F:DNA helicase activity"/>
    <property type="evidence" value="ECO:0007669"/>
    <property type="project" value="UniProtKB-EC"/>
</dbReference>
<dbReference type="Gene3D" id="1.10.1040.30">
    <property type="entry name" value="ISWI, HAND domain"/>
    <property type="match status" value="1"/>
</dbReference>
<dbReference type="SMART" id="SM00490">
    <property type="entry name" value="HELICc"/>
    <property type="match status" value="1"/>
</dbReference>
<sequence>MSDSASAINTQPNISSEQNGEPPAPAPVQSSSAQETSQTSAQPQPAPGSADDEELSEQPGDASIDGAGDHSTTEAAAKPKTERQLRLDNEKAERAIARNDQRKIGDARDESLNFRRKEMDAGKVADSIKRFSYLLGQTELFRHFCDLKAQREPEFAKLLAESEKMCSKNKTKPKGQHRGRKTEKEEDEELLAADKQGDDSQSAADDEPFVFTESPSYVKGGTMRDYQVQGLNWMISLFHNGINGILADEMGLGKTLQTISFLGYLKHHRSLSGPHLVIVPKSTLDNWVREFDFWVPGFKLVSLKGSKDERGDICQQILAQDFDVVLTTYELCIREKASLKKIPWEYIVIDEAHRIKNVDSMLSQIVRLFQSRSRLLITGTPLQNNLQELWALLNFLLPDVFSSSEDFDAWFERKRNGAEDSSSDAENSVVKQLHKVLRPFLLRRVKSDVEKSLLPKKEINVYVGMTEMQRKWYKMILEKDIDAVNGVTGKKEGKTRLMNVVMQLRKCCNHPYLFDGAESPPFTTDEHLVYNSGKMIILDKLLKAMKAKGSRVLIFSQMSRVLDILEDYCFFRQYEYCRIDGQTAHEDRIGAIDEYNKEGSSKFVFLLTTRAGGLGINLTTADIVVLFDSDWNPQADLQAMDRAHRIGQKKQVYVFRFVTENAVEEKVLERAAQKLRLDQLVIQQGRSTVQQKGQSKEDLVDMIQHGAEKIINSKEDMLVDDDIESIIQRGEARTAELNAKYSRLDFDDLANFKTENSTQKWEGEDYAGQAKKKLGLNWIEPAKRERKMNYSENISFREIMRGGPVAPKKKKGPKKINTSDWQFYPPRFIELQDRADLYYKKTHNIKAELPERDEGDNTSPEDLEKERQELQAEIDNAEPLNEEELAEKAEMQSLGFEAWTRRDFLNFIKGCEFHGRNSYDLIAKEIENKSVDEVQEYAEVFWQRHEEIEDHARFISKIEQAEAKRKKADRTEELLREKISSVKQPMQNLKIHYVNQTKGKSYSEEEDRFLLVQLHRHGLGKEEVYDLIKKDIIESPLFRFDWFIKSRTPQEIMRRCNTLVQLIVKELDPEDAEELMRKRVSKNKKDEEAGGGEGGQNSATAATTNGGGGTTNGKAKKRKTEDHLDHQNSPAVPDSAAGNNLADSNASGNSTPNQRKRTRTKT</sequence>
<feature type="domain" description="SANT" evidence="16">
    <location>
        <begin position="894"/>
        <end position="946"/>
    </location>
</feature>
<feature type="compositionally biased region" description="Low complexity" evidence="13">
    <location>
        <begin position="27"/>
        <end position="43"/>
    </location>
</feature>
<feature type="region of interest" description="Disordered" evidence="13">
    <location>
        <begin position="166"/>
        <end position="206"/>
    </location>
</feature>
<dbReference type="FunFam" id="3.40.50.10810:FF:000005">
    <property type="entry name" value="Photoperiod-independent early flowering 1"/>
    <property type="match status" value="1"/>
</dbReference>
<keyword evidence="9" id="KW-0156">Chromatin regulator</keyword>
<keyword evidence="12" id="KW-0175">Coiled coil</keyword>
<dbReference type="PANTHER" id="PTHR45623">
    <property type="entry name" value="CHROMODOMAIN-HELICASE-DNA-BINDING PROTEIN 3-RELATED-RELATED"/>
    <property type="match status" value="1"/>
</dbReference>
<evidence type="ECO:0000313" key="19">
    <source>
        <dbReference type="Proteomes" id="UP000324748"/>
    </source>
</evidence>
<evidence type="ECO:0000256" key="6">
    <source>
        <dbReference type="ARBA" id="ARBA00022801"/>
    </source>
</evidence>
<comment type="similarity">
    <text evidence="2">Belongs to the SNF2/RAD54 helicase family. SWR1 subfamily.</text>
</comment>
<dbReference type="EMBL" id="VDEP01000385">
    <property type="protein sequence ID" value="KAA1090414.1"/>
    <property type="molecule type" value="Genomic_DNA"/>
</dbReference>
<dbReference type="InterPro" id="IPR036306">
    <property type="entry name" value="ISWI_HAND-dom_sf"/>
</dbReference>
<dbReference type="PROSITE" id="PS51192">
    <property type="entry name" value="HELICASE_ATP_BIND_1"/>
    <property type="match status" value="1"/>
</dbReference>
<evidence type="ECO:0000256" key="12">
    <source>
        <dbReference type="SAM" id="Coils"/>
    </source>
</evidence>
<gene>
    <name evidence="18" type="ORF">PGT21_017365</name>
    <name evidence="17" type="ORF">PGTUg99_006356</name>
</gene>
<dbReference type="InterPro" id="IPR009057">
    <property type="entry name" value="Homeodomain-like_sf"/>
</dbReference>
<keyword evidence="5" id="KW-0547">Nucleotide-binding</keyword>
<evidence type="ECO:0000256" key="7">
    <source>
        <dbReference type="ARBA" id="ARBA00022806"/>
    </source>
</evidence>
<evidence type="ECO:0000256" key="13">
    <source>
        <dbReference type="SAM" id="MobiDB-lite"/>
    </source>
</evidence>
<feature type="region of interest" description="Disordered" evidence="13">
    <location>
        <begin position="1"/>
        <end position="109"/>
    </location>
</feature>
<dbReference type="GO" id="GO:0031491">
    <property type="term" value="F:nucleosome binding"/>
    <property type="evidence" value="ECO:0007669"/>
    <property type="project" value="InterPro"/>
</dbReference>
<dbReference type="Pfam" id="PF09110">
    <property type="entry name" value="HAND"/>
    <property type="match status" value="1"/>
</dbReference>
<feature type="compositionally biased region" description="Polar residues" evidence="13">
    <location>
        <begin position="1137"/>
        <end position="1153"/>
    </location>
</feature>
<dbReference type="PROSITE" id="PS51194">
    <property type="entry name" value="HELICASE_CTER"/>
    <property type="match status" value="1"/>
</dbReference>
<keyword evidence="7" id="KW-0347">Helicase</keyword>
<dbReference type="InterPro" id="IPR044754">
    <property type="entry name" value="Isw1/2_DEXHc"/>
</dbReference>
<dbReference type="GO" id="GO:0034728">
    <property type="term" value="P:nucleosome organization"/>
    <property type="evidence" value="ECO:0007669"/>
    <property type="project" value="TreeGrafter"/>
</dbReference>
<keyword evidence="11" id="KW-0539">Nucleus</keyword>
<dbReference type="SUPFAM" id="SSF101224">
    <property type="entry name" value="HAND domain of the nucleosome remodeling ATPase ISWI"/>
    <property type="match status" value="1"/>
</dbReference>
<evidence type="ECO:0000256" key="4">
    <source>
        <dbReference type="ARBA" id="ARBA00012551"/>
    </source>
</evidence>
<evidence type="ECO:0000256" key="11">
    <source>
        <dbReference type="ARBA" id="ARBA00023242"/>
    </source>
</evidence>
<dbReference type="Proteomes" id="UP000325313">
    <property type="component" value="Unassembled WGS sequence"/>
</dbReference>
<dbReference type="GO" id="GO:0005524">
    <property type="term" value="F:ATP binding"/>
    <property type="evidence" value="ECO:0007669"/>
    <property type="project" value="UniProtKB-KW"/>
</dbReference>
<dbReference type="InterPro" id="IPR049730">
    <property type="entry name" value="SNF2/RAD54-like_C"/>
</dbReference>
<dbReference type="GO" id="GO:0016887">
    <property type="term" value="F:ATP hydrolysis activity"/>
    <property type="evidence" value="ECO:0007669"/>
    <property type="project" value="TreeGrafter"/>
</dbReference>
<dbReference type="GO" id="GO:0042393">
    <property type="term" value="F:histone binding"/>
    <property type="evidence" value="ECO:0007669"/>
    <property type="project" value="TreeGrafter"/>
</dbReference>
<dbReference type="CDD" id="cd00167">
    <property type="entry name" value="SANT"/>
    <property type="match status" value="1"/>
</dbReference>
<dbReference type="Gene3D" id="1.10.10.60">
    <property type="entry name" value="Homeodomain-like"/>
    <property type="match status" value="2"/>
</dbReference>
<dbReference type="AlphaFoldDB" id="A0A5B0PXW2"/>
<dbReference type="GO" id="GO:0003677">
    <property type="term" value="F:DNA binding"/>
    <property type="evidence" value="ECO:0007669"/>
    <property type="project" value="UniProtKB-KW"/>
</dbReference>
<comment type="similarity">
    <text evidence="3">Belongs to the SNF2/RAD54 helicase family. ISWI subfamily.</text>
</comment>
<dbReference type="Gene3D" id="3.40.50.300">
    <property type="entry name" value="P-loop containing nucleotide triphosphate hydrolases"/>
    <property type="match status" value="1"/>
</dbReference>
<keyword evidence="6" id="KW-0378">Hydrolase</keyword>